<dbReference type="InterPro" id="IPR036249">
    <property type="entry name" value="Thioredoxin-like_sf"/>
</dbReference>
<dbReference type="RefSeq" id="WP_166930420.1">
    <property type="nucleotide sequence ID" value="NZ_BAAADD010000001.1"/>
</dbReference>
<keyword evidence="6" id="KW-1185">Reference proteome</keyword>
<feature type="signal peptide" evidence="3">
    <location>
        <begin position="1"/>
        <end position="20"/>
    </location>
</feature>
<evidence type="ECO:0000256" key="3">
    <source>
        <dbReference type="SAM" id="SignalP"/>
    </source>
</evidence>
<dbReference type="Proteomes" id="UP001499951">
    <property type="component" value="Unassembled WGS sequence"/>
</dbReference>
<evidence type="ECO:0000256" key="1">
    <source>
        <dbReference type="ARBA" id="ARBA00003565"/>
    </source>
</evidence>
<organism evidence="5 6">
    <name type="scientific">Rhizomicrobium electricum</name>
    <dbReference type="NCBI Taxonomy" id="480070"/>
    <lineage>
        <taxon>Bacteria</taxon>
        <taxon>Pseudomonadati</taxon>
        <taxon>Pseudomonadota</taxon>
        <taxon>Alphaproteobacteria</taxon>
        <taxon>Micropepsales</taxon>
        <taxon>Micropepsaceae</taxon>
        <taxon>Rhizomicrobium</taxon>
    </lineage>
</organism>
<dbReference type="InterPro" id="IPR012336">
    <property type="entry name" value="Thioredoxin-like_fold"/>
</dbReference>
<comment type="caution">
    <text evidence="5">The sequence shown here is derived from an EMBL/GenBank/DDBJ whole genome shotgun (WGS) entry which is preliminary data.</text>
</comment>
<evidence type="ECO:0000313" key="6">
    <source>
        <dbReference type="Proteomes" id="UP001499951"/>
    </source>
</evidence>
<name>A0ABN1E0B8_9PROT</name>
<gene>
    <name evidence="5" type="ORF">GCM10008942_01270</name>
</gene>
<reference evidence="5 6" key="1">
    <citation type="journal article" date="2019" name="Int. J. Syst. Evol. Microbiol.">
        <title>The Global Catalogue of Microorganisms (GCM) 10K type strain sequencing project: providing services to taxonomists for standard genome sequencing and annotation.</title>
        <authorList>
            <consortium name="The Broad Institute Genomics Platform"/>
            <consortium name="The Broad Institute Genome Sequencing Center for Infectious Disease"/>
            <person name="Wu L."/>
            <person name="Ma J."/>
        </authorList>
    </citation>
    <scope>NUCLEOTIDE SEQUENCE [LARGE SCALE GENOMIC DNA]</scope>
    <source>
        <strain evidence="5 6">JCM 15089</strain>
    </source>
</reference>
<keyword evidence="3" id="KW-0732">Signal</keyword>
<evidence type="ECO:0000259" key="4">
    <source>
        <dbReference type="PROSITE" id="PS51352"/>
    </source>
</evidence>
<feature type="chain" id="PRO_5046177963" description="Thioredoxin domain-containing protein" evidence="3">
    <location>
        <begin position="21"/>
        <end position="242"/>
    </location>
</feature>
<evidence type="ECO:0000313" key="5">
    <source>
        <dbReference type="EMBL" id="GAA0556542.1"/>
    </source>
</evidence>
<protein>
    <recommendedName>
        <fullName evidence="4">Thioredoxin domain-containing protein</fullName>
    </recommendedName>
</protein>
<dbReference type="PROSITE" id="PS51352">
    <property type="entry name" value="THIOREDOXIN_2"/>
    <property type="match status" value="1"/>
</dbReference>
<dbReference type="SUPFAM" id="SSF52833">
    <property type="entry name" value="Thioredoxin-like"/>
    <property type="match status" value="1"/>
</dbReference>
<proteinExistence type="predicted"/>
<feature type="compositionally biased region" description="Basic and acidic residues" evidence="2">
    <location>
        <begin position="232"/>
        <end position="242"/>
    </location>
</feature>
<evidence type="ECO:0000256" key="2">
    <source>
        <dbReference type="SAM" id="MobiDB-lite"/>
    </source>
</evidence>
<comment type="function">
    <text evidence="1">May be required for disulfide bond formation in some proteins.</text>
</comment>
<accession>A0ABN1E0B8</accession>
<feature type="domain" description="Thioredoxin" evidence="4">
    <location>
        <begin position="15"/>
        <end position="203"/>
    </location>
</feature>
<dbReference type="Gene3D" id="3.40.30.10">
    <property type="entry name" value="Glutaredoxin"/>
    <property type="match status" value="1"/>
</dbReference>
<dbReference type="EMBL" id="BAAADD010000001">
    <property type="protein sequence ID" value="GAA0556542.1"/>
    <property type="molecule type" value="Genomic_DNA"/>
</dbReference>
<dbReference type="Pfam" id="PF13462">
    <property type="entry name" value="Thioredoxin_4"/>
    <property type="match status" value="1"/>
</dbReference>
<dbReference type="InterPro" id="IPR013766">
    <property type="entry name" value="Thioredoxin_domain"/>
</dbReference>
<sequence>MKNGVLKILLLVLFAAAANAAPREKLFPDDRTLGNRNAPVVLVEYFAPMCPHCAHFAATVFPEIKKAYIDTGKVLYVLRIFPLAAPDGAVAGMAKCQKPERYYDFLDLAFRKQAMWDPDGYDIPDVEAALVQLGGMAGMKPEDAKRCMHDQAEFDRLNRLADDAAKRFDIHSVPSIVLDGKVLTGGDQASWPELKTRIDALLAKAAAPQPPPQKPVHHKHHKKTKHLSSPAEPKRPSRTETK</sequence>
<feature type="region of interest" description="Disordered" evidence="2">
    <location>
        <begin position="204"/>
        <end position="242"/>
    </location>
</feature>
<feature type="compositionally biased region" description="Basic residues" evidence="2">
    <location>
        <begin position="215"/>
        <end position="226"/>
    </location>
</feature>